<dbReference type="InterPro" id="IPR016032">
    <property type="entry name" value="Sig_transdc_resp-reg_C-effctor"/>
</dbReference>
<dbReference type="AlphaFoldDB" id="A0A6J6FY36"/>
<keyword evidence="3" id="KW-0238">DNA-binding</keyword>
<dbReference type="InterPro" id="IPR001789">
    <property type="entry name" value="Sig_transdc_resp-reg_receiver"/>
</dbReference>
<dbReference type="EMBL" id="CAEZVK010000003">
    <property type="protein sequence ID" value="CAB4621719.1"/>
    <property type="molecule type" value="Genomic_DNA"/>
</dbReference>
<dbReference type="SUPFAM" id="SSF46894">
    <property type="entry name" value="C-terminal effector domain of the bipartite response regulators"/>
    <property type="match status" value="1"/>
</dbReference>
<dbReference type="SMART" id="SM00862">
    <property type="entry name" value="Trans_reg_C"/>
    <property type="match status" value="1"/>
</dbReference>
<keyword evidence="1" id="KW-0597">Phosphoprotein</keyword>
<reference evidence="6" key="1">
    <citation type="submission" date="2020-05" db="EMBL/GenBank/DDBJ databases">
        <authorList>
            <person name="Chiriac C."/>
            <person name="Salcher M."/>
            <person name="Ghai R."/>
            <person name="Kavagutti S V."/>
        </authorList>
    </citation>
    <scope>NUCLEOTIDE SEQUENCE</scope>
</reference>
<accession>A0A6J6FY36</accession>
<dbReference type="PROSITE" id="PS50110">
    <property type="entry name" value="RESPONSE_REGULATORY"/>
    <property type="match status" value="1"/>
</dbReference>
<evidence type="ECO:0000259" key="4">
    <source>
        <dbReference type="PROSITE" id="PS50110"/>
    </source>
</evidence>
<feature type="domain" description="OmpR/PhoB-type" evidence="5">
    <location>
        <begin position="142"/>
        <end position="238"/>
    </location>
</feature>
<dbReference type="SMART" id="SM00448">
    <property type="entry name" value="REC"/>
    <property type="match status" value="1"/>
</dbReference>
<dbReference type="InterPro" id="IPR001867">
    <property type="entry name" value="OmpR/PhoB-type_DNA-bd"/>
</dbReference>
<dbReference type="InterPro" id="IPR036388">
    <property type="entry name" value="WH-like_DNA-bd_sf"/>
</dbReference>
<dbReference type="Pfam" id="PF00072">
    <property type="entry name" value="Response_reg"/>
    <property type="match status" value="1"/>
</dbReference>
<proteinExistence type="predicted"/>
<evidence type="ECO:0000313" key="7">
    <source>
        <dbReference type="EMBL" id="CAB4621719.1"/>
    </source>
</evidence>
<evidence type="ECO:0000256" key="1">
    <source>
        <dbReference type="ARBA" id="ARBA00022553"/>
    </source>
</evidence>
<dbReference type="CDD" id="cd17574">
    <property type="entry name" value="REC_OmpR"/>
    <property type="match status" value="1"/>
</dbReference>
<dbReference type="SUPFAM" id="SSF52172">
    <property type="entry name" value="CheY-like"/>
    <property type="match status" value="1"/>
</dbReference>
<dbReference type="PANTHER" id="PTHR48111">
    <property type="entry name" value="REGULATOR OF RPOS"/>
    <property type="match status" value="1"/>
</dbReference>
<dbReference type="GO" id="GO:0000156">
    <property type="term" value="F:phosphorelay response regulator activity"/>
    <property type="evidence" value="ECO:0007669"/>
    <property type="project" value="TreeGrafter"/>
</dbReference>
<sequence length="246" mass="26952">MGRVSGPHMRATLRSVNVLLVEDDDAIAEPLVKGLERQGYAVHRESTGLGGVDAFRSGSPVDIILLDLGLPDIDGYEVCRRVRSESPVPIIILTARGDEIDRVLGLELGADDYMVKPFGFRELIARINAVTRRSQATGAPTEDSTQLAGNVVIDNRTRRVTVEGAEVQLTRKEFDLLSLLASDPGATQTRETILEQVWDAHWYGPTKTLDVHIASLRKKLGDPTIIETVRGVGFRLRSSLESDPNS</sequence>
<dbReference type="EMBL" id="CAFBNA010000004">
    <property type="protein sequence ID" value="CAB4919159.1"/>
    <property type="molecule type" value="Genomic_DNA"/>
</dbReference>
<evidence type="ECO:0000256" key="2">
    <source>
        <dbReference type="ARBA" id="ARBA00023012"/>
    </source>
</evidence>
<dbReference type="GO" id="GO:0032993">
    <property type="term" value="C:protein-DNA complex"/>
    <property type="evidence" value="ECO:0007669"/>
    <property type="project" value="TreeGrafter"/>
</dbReference>
<dbReference type="Gene3D" id="1.10.10.10">
    <property type="entry name" value="Winged helix-like DNA-binding domain superfamily/Winged helix DNA-binding domain"/>
    <property type="match status" value="1"/>
</dbReference>
<organism evidence="6">
    <name type="scientific">freshwater metagenome</name>
    <dbReference type="NCBI Taxonomy" id="449393"/>
    <lineage>
        <taxon>unclassified sequences</taxon>
        <taxon>metagenomes</taxon>
        <taxon>ecological metagenomes</taxon>
    </lineage>
</organism>
<feature type="domain" description="Response regulatory" evidence="4">
    <location>
        <begin position="17"/>
        <end position="131"/>
    </location>
</feature>
<dbReference type="PANTHER" id="PTHR48111:SF40">
    <property type="entry name" value="PHOSPHATE REGULON TRANSCRIPTIONAL REGULATORY PROTEIN PHOB"/>
    <property type="match status" value="1"/>
</dbReference>
<dbReference type="InterPro" id="IPR011006">
    <property type="entry name" value="CheY-like_superfamily"/>
</dbReference>
<dbReference type="Gene3D" id="3.40.50.2300">
    <property type="match status" value="1"/>
</dbReference>
<name>A0A6J6FY36_9ZZZZ</name>
<dbReference type="Pfam" id="PF00486">
    <property type="entry name" value="Trans_reg_C"/>
    <property type="match status" value="1"/>
</dbReference>
<dbReference type="GO" id="GO:0005829">
    <property type="term" value="C:cytosol"/>
    <property type="evidence" value="ECO:0007669"/>
    <property type="project" value="TreeGrafter"/>
</dbReference>
<evidence type="ECO:0000313" key="6">
    <source>
        <dbReference type="EMBL" id="CAB4592609.1"/>
    </source>
</evidence>
<dbReference type="FunFam" id="1.10.10.10:FF:000018">
    <property type="entry name" value="DNA-binding response regulator ResD"/>
    <property type="match status" value="1"/>
</dbReference>
<evidence type="ECO:0000313" key="8">
    <source>
        <dbReference type="EMBL" id="CAB4919159.1"/>
    </source>
</evidence>
<keyword evidence="2" id="KW-0902">Two-component regulatory system</keyword>
<evidence type="ECO:0000256" key="3">
    <source>
        <dbReference type="ARBA" id="ARBA00023125"/>
    </source>
</evidence>
<dbReference type="GO" id="GO:0006355">
    <property type="term" value="P:regulation of DNA-templated transcription"/>
    <property type="evidence" value="ECO:0007669"/>
    <property type="project" value="InterPro"/>
</dbReference>
<gene>
    <name evidence="6" type="ORF">UFOPK1827_00048</name>
    <name evidence="7" type="ORF">UFOPK2000_00081</name>
    <name evidence="8" type="ORF">UFOPK3708_00158</name>
</gene>
<dbReference type="CDD" id="cd00383">
    <property type="entry name" value="trans_reg_C"/>
    <property type="match status" value="1"/>
</dbReference>
<protein>
    <submittedName>
        <fullName evidence="6">Unannotated protein</fullName>
    </submittedName>
</protein>
<dbReference type="Gene3D" id="6.10.250.690">
    <property type="match status" value="1"/>
</dbReference>
<evidence type="ECO:0000259" key="5">
    <source>
        <dbReference type="PROSITE" id="PS51755"/>
    </source>
</evidence>
<dbReference type="PROSITE" id="PS51755">
    <property type="entry name" value="OMPR_PHOB"/>
    <property type="match status" value="1"/>
</dbReference>
<dbReference type="EMBL" id="CAEZUO010000001">
    <property type="protein sequence ID" value="CAB4592609.1"/>
    <property type="molecule type" value="Genomic_DNA"/>
</dbReference>
<dbReference type="GO" id="GO:0000976">
    <property type="term" value="F:transcription cis-regulatory region binding"/>
    <property type="evidence" value="ECO:0007669"/>
    <property type="project" value="TreeGrafter"/>
</dbReference>
<dbReference type="InterPro" id="IPR039420">
    <property type="entry name" value="WalR-like"/>
</dbReference>